<proteinExistence type="predicted"/>
<dbReference type="EMBL" id="BSEV01000036">
    <property type="protein sequence ID" value="GLK14745.1"/>
    <property type="molecule type" value="Genomic_DNA"/>
</dbReference>
<reference evidence="3" key="2">
    <citation type="submission" date="2023-01" db="EMBL/GenBank/DDBJ databases">
        <authorList>
            <person name="Sun Q."/>
            <person name="Evtushenko L."/>
        </authorList>
    </citation>
    <scope>NUCLEOTIDE SEQUENCE</scope>
    <source>
        <strain evidence="3">VKM Ac-2007</strain>
    </source>
</reference>
<dbReference type="AlphaFoldDB" id="A0A9W6I9V7"/>
<evidence type="ECO:0000313" key="4">
    <source>
        <dbReference type="Proteomes" id="UP001143474"/>
    </source>
</evidence>
<keyword evidence="4" id="KW-1185">Reference proteome</keyword>
<feature type="signal peptide" evidence="2">
    <location>
        <begin position="1"/>
        <end position="27"/>
    </location>
</feature>
<feature type="chain" id="PRO_5040732456" evidence="2">
    <location>
        <begin position="28"/>
        <end position="226"/>
    </location>
</feature>
<protein>
    <submittedName>
        <fullName evidence="3">Uncharacterized protein</fullName>
    </submittedName>
</protein>
<accession>A0A9W6I9V7</accession>
<evidence type="ECO:0000256" key="1">
    <source>
        <dbReference type="SAM" id="MobiDB-lite"/>
    </source>
</evidence>
<evidence type="ECO:0000313" key="3">
    <source>
        <dbReference type="EMBL" id="GLK14745.1"/>
    </source>
</evidence>
<organism evidence="3 4">
    <name type="scientific">Streptosporangium carneum</name>
    <dbReference type="NCBI Taxonomy" id="47481"/>
    <lineage>
        <taxon>Bacteria</taxon>
        <taxon>Bacillati</taxon>
        <taxon>Actinomycetota</taxon>
        <taxon>Actinomycetes</taxon>
        <taxon>Streptosporangiales</taxon>
        <taxon>Streptosporangiaceae</taxon>
        <taxon>Streptosporangium</taxon>
    </lineage>
</organism>
<dbReference type="Proteomes" id="UP001143474">
    <property type="component" value="Unassembled WGS sequence"/>
</dbReference>
<feature type="compositionally biased region" description="Low complexity" evidence="1">
    <location>
        <begin position="27"/>
        <end position="39"/>
    </location>
</feature>
<keyword evidence="2" id="KW-0732">Signal</keyword>
<name>A0A9W6I9V7_9ACTN</name>
<evidence type="ECO:0000256" key="2">
    <source>
        <dbReference type="SAM" id="SignalP"/>
    </source>
</evidence>
<gene>
    <name evidence="3" type="ORF">GCM10017600_81570</name>
</gene>
<dbReference type="RefSeq" id="WP_271222977.1">
    <property type="nucleotide sequence ID" value="NZ_BAAAVD010000031.1"/>
</dbReference>
<feature type="region of interest" description="Disordered" evidence="1">
    <location>
        <begin position="27"/>
        <end position="48"/>
    </location>
</feature>
<sequence length="226" mass="23557">MRSLTMPAAVVSTVVALSMALAPAASAAPSPSDVAAPSPRTGQAPPTGKHCAIHLTAGKSSVAVPGENMICYRTFTEAIADASGGRITDAPRDPATAVADPEFDRRVNALSQINGRTAALDEDVIIGIEYEHGNFGGSSLAVAGHRCPDNHGSVETTLAVLPSLDNAISSYSVYSGCQVIHFADTYFKGAFTGWLGHQSGNGHTYSSYFPWIGSTMNDKTSSIAWR</sequence>
<dbReference type="Gene3D" id="2.60.20.10">
    <property type="entry name" value="Crystallins"/>
    <property type="match status" value="1"/>
</dbReference>
<reference evidence="3" key="1">
    <citation type="journal article" date="2014" name="Int. J. Syst. Evol. Microbiol.">
        <title>Complete genome sequence of Corynebacterium casei LMG S-19264T (=DSM 44701T), isolated from a smear-ripened cheese.</title>
        <authorList>
            <consortium name="US DOE Joint Genome Institute (JGI-PGF)"/>
            <person name="Walter F."/>
            <person name="Albersmeier A."/>
            <person name="Kalinowski J."/>
            <person name="Ruckert C."/>
        </authorList>
    </citation>
    <scope>NUCLEOTIDE SEQUENCE</scope>
    <source>
        <strain evidence="3">VKM Ac-2007</strain>
    </source>
</reference>
<comment type="caution">
    <text evidence="3">The sequence shown here is derived from an EMBL/GenBank/DDBJ whole genome shotgun (WGS) entry which is preliminary data.</text>
</comment>